<reference evidence="1 2" key="1">
    <citation type="submission" date="2022-04" db="EMBL/GenBank/DDBJ databases">
        <title>Genome sequence of soybean root-associated Caulobacter segnis RL271.</title>
        <authorList>
            <person name="Longley R."/>
            <person name="Bonito G."/>
            <person name="Trigodet F."/>
            <person name="Crosson S."/>
            <person name="Fiebig A."/>
        </authorList>
    </citation>
    <scope>NUCLEOTIDE SEQUENCE [LARGE SCALE GENOMIC DNA]</scope>
    <source>
        <strain evidence="1 2">RL271</strain>
    </source>
</reference>
<accession>A0ABY4ZX65</accession>
<name>A0ABY4ZX65_9CAUL</name>
<proteinExistence type="predicted"/>
<evidence type="ECO:0000313" key="2">
    <source>
        <dbReference type="Proteomes" id="UP001057520"/>
    </source>
</evidence>
<keyword evidence="2" id="KW-1185">Reference proteome</keyword>
<dbReference type="EMBL" id="CP096040">
    <property type="protein sequence ID" value="USQ96567.1"/>
    <property type="molecule type" value="Genomic_DNA"/>
</dbReference>
<gene>
    <name evidence="1" type="ORF">MZV50_02940</name>
</gene>
<protein>
    <submittedName>
        <fullName evidence="1">Uncharacterized protein</fullName>
    </submittedName>
</protein>
<organism evidence="1 2">
    <name type="scientific">Caulobacter segnis</name>
    <dbReference type="NCBI Taxonomy" id="88688"/>
    <lineage>
        <taxon>Bacteria</taxon>
        <taxon>Pseudomonadati</taxon>
        <taxon>Pseudomonadota</taxon>
        <taxon>Alphaproteobacteria</taxon>
        <taxon>Caulobacterales</taxon>
        <taxon>Caulobacteraceae</taxon>
        <taxon>Caulobacter</taxon>
    </lineage>
</organism>
<evidence type="ECO:0000313" key="1">
    <source>
        <dbReference type="EMBL" id="USQ96567.1"/>
    </source>
</evidence>
<dbReference type="Proteomes" id="UP001057520">
    <property type="component" value="Chromosome"/>
</dbReference>
<sequence>MQATPNQARYVIHFQFPLASTAAEKNAGFIYLMQMKHVGKVASASRYDHGNGVMWASIELQFKGHNSFSDAALDCRKYIGSSGRVLKAAEGPMQGADPGGLGAKSLLKKV</sequence>